<proteinExistence type="predicted"/>
<dbReference type="RefSeq" id="WP_311544864.1">
    <property type="nucleotide sequence ID" value="NZ_JAVREK010000008.1"/>
</dbReference>
<sequence length="350" mass="37676">MTTSPLVHNGTGLGLIGDRETVREETSALLAADLPELAFDSTLPRALVHRKSVAEVFVTDSREVSPGVFDVAGQLPRGHVMGERRELYDFPLVVEAFRQTGVVVAHRHYDVPFDQAFIMGRMSVGITDLDACRIGDLPARIVMRAQTEANTNRRGRLLGYDFASEATLDGVDALRATGALTFLSQRSYEVLRKRARAELDVEGAVVPDLTAAAPGAVGRLDPRNVVVTDPVITSERTSRSAVKADFSHPHLFDHPLDHIPGNLLIEAARQAAVATVSRLHGVTPASLVPVGVSAEFTGFVETDLVCGLEADAGELKRDARLGVPVVPVRVEAVQAGVGRSRFDLVVAQWV</sequence>
<feature type="domain" description="A-factor biosynthesis hotdog" evidence="1">
    <location>
        <begin position="47"/>
        <end position="180"/>
    </location>
</feature>
<organism evidence="2 3">
    <name type="scientific">Streptomonospora wellingtoniae</name>
    <dbReference type="NCBI Taxonomy" id="3075544"/>
    <lineage>
        <taxon>Bacteria</taxon>
        <taxon>Bacillati</taxon>
        <taxon>Actinomycetota</taxon>
        <taxon>Actinomycetes</taxon>
        <taxon>Streptosporangiales</taxon>
        <taxon>Nocardiopsidaceae</taxon>
        <taxon>Streptomonospora</taxon>
    </lineage>
</organism>
<dbReference type="EMBL" id="JAVREK010000008">
    <property type="protein sequence ID" value="MDT0302379.1"/>
    <property type="molecule type" value="Genomic_DNA"/>
</dbReference>
<dbReference type="Proteomes" id="UP001183226">
    <property type="component" value="Unassembled WGS sequence"/>
</dbReference>
<evidence type="ECO:0000313" key="3">
    <source>
        <dbReference type="Proteomes" id="UP001183226"/>
    </source>
</evidence>
<feature type="domain" description="A-factor biosynthesis hotdog" evidence="1">
    <location>
        <begin position="216"/>
        <end position="309"/>
    </location>
</feature>
<gene>
    <name evidence="2" type="ORF">RM446_09675</name>
</gene>
<dbReference type="NCBIfam" id="NF041195">
    <property type="entry name" value="ScbA_BarX_GamBu"/>
    <property type="match status" value="1"/>
</dbReference>
<comment type="caution">
    <text evidence="2">The sequence shown here is derived from an EMBL/GenBank/DDBJ whole genome shotgun (WGS) entry which is preliminary data.</text>
</comment>
<dbReference type="InterPro" id="IPR005509">
    <property type="entry name" value="AfsA_hotdog_dom"/>
</dbReference>
<protein>
    <submittedName>
        <fullName evidence="2">ScbA/BarX family gamma-butyrolactone biosynthesis protein</fullName>
    </submittedName>
</protein>
<evidence type="ECO:0000259" key="1">
    <source>
        <dbReference type="Pfam" id="PF03756"/>
    </source>
</evidence>
<accession>A0ABU2KSW4</accession>
<reference evidence="3" key="1">
    <citation type="submission" date="2023-07" db="EMBL/GenBank/DDBJ databases">
        <title>30 novel species of actinomycetes from the DSMZ collection.</title>
        <authorList>
            <person name="Nouioui I."/>
        </authorList>
    </citation>
    <scope>NUCLEOTIDE SEQUENCE [LARGE SCALE GENOMIC DNA]</scope>
    <source>
        <strain evidence="3">DSM 45055</strain>
    </source>
</reference>
<dbReference type="InterPro" id="IPR047757">
    <property type="entry name" value="AfsA-like"/>
</dbReference>
<evidence type="ECO:0000313" key="2">
    <source>
        <dbReference type="EMBL" id="MDT0302379.1"/>
    </source>
</evidence>
<keyword evidence="3" id="KW-1185">Reference proteome</keyword>
<dbReference type="Pfam" id="PF03756">
    <property type="entry name" value="AfsA"/>
    <property type="match status" value="2"/>
</dbReference>
<name>A0ABU2KSW4_9ACTN</name>